<accession>A0A371GGT7</accession>
<organism evidence="1 2">
    <name type="scientific">Mucuna pruriens</name>
    <name type="common">Velvet bean</name>
    <name type="synonym">Dolichos pruriens</name>
    <dbReference type="NCBI Taxonomy" id="157652"/>
    <lineage>
        <taxon>Eukaryota</taxon>
        <taxon>Viridiplantae</taxon>
        <taxon>Streptophyta</taxon>
        <taxon>Embryophyta</taxon>
        <taxon>Tracheophyta</taxon>
        <taxon>Spermatophyta</taxon>
        <taxon>Magnoliopsida</taxon>
        <taxon>eudicotyledons</taxon>
        <taxon>Gunneridae</taxon>
        <taxon>Pentapetalae</taxon>
        <taxon>rosids</taxon>
        <taxon>fabids</taxon>
        <taxon>Fabales</taxon>
        <taxon>Fabaceae</taxon>
        <taxon>Papilionoideae</taxon>
        <taxon>50 kb inversion clade</taxon>
        <taxon>NPAAA clade</taxon>
        <taxon>indigoferoid/millettioid clade</taxon>
        <taxon>Phaseoleae</taxon>
        <taxon>Mucuna</taxon>
    </lineage>
</organism>
<dbReference type="Proteomes" id="UP000257109">
    <property type="component" value="Unassembled WGS sequence"/>
</dbReference>
<name>A0A371GGT7_MUCPR</name>
<dbReference type="EMBL" id="QJKJ01005591">
    <property type="protein sequence ID" value="RDX89736.1"/>
    <property type="molecule type" value="Genomic_DNA"/>
</dbReference>
<dbReference type="AlphaFoldDB" id="A0A371GGT7"/>
<protein>
    <submittedName>
        <fullName evidence="1">Uncharacterized protein</fullName>
    </submittedName>
</protein>
<feature type="non-terminal residue" evidence="1">
    <location>
        <position position="1"/>
    </location>
</feature>
<proteinExistence type="predicted"/>
<evidence type="ECO:0000313" key="1">
    <source>
        <dbReference type="EMBL" id="RDX89736.1"/>
    </source>
</evidence>
<reference evidence="1" key="1">
    <citation type="submission" date="2018-05" db="EMBL/GenBank/DDBJ databases">
        <title>Draft genome of Mucuna pruriens seed.</title>
        <authorList>
            <person name="Nnadi N.E."/>
            <person name="Vos R."/>
            <person name="Hasami M.H."/>
            <person name="Devisetty U.K."/>
            <person name="Aguiy J.C."/>
        </authorList>
    </citation>
    <scope>NUCLEOTIDE SEQUENCE [LARGE SCALE GENOMIC DNA]</scope>
    <source>
        <strain evidence="1">JCA_2017</strain>
    </source>
</reference>
<gene>
    <name evidence="1" type="ORF">CR513_28505</name>
</gene>
<sequence>MTFKVQVVSRSRYSRIIETIINKGQQCFKGWSASKEVGYDQWIREVENIFCIMECTDAQKVTSVPMSWLRKLSIGERTLALA</sequence>
<keyword evidence="2" id="KW-1185">Reference proteome</keyword>
<comment type="caution">
    <text evidence="1">The sequence shown here is derived from an EMBL/GenBank/DDBJ whole genome shotgun (WGS) entry which is preliminary data.</text>
</comment>
<dbReference type="OrthoDB" id="1433902at2759"/>
<evidence type="ECO:0000313" key="2">
    <source>
        <dbReference type="Proteomes" id="UP000257109"/>
    </source>
</evidence>